<dbReference type="InterPro" id="IPR017871">
    <property type="entry name" value="ABC_transporter-like_CS"/>
</dbReference>
<dbReference type="PROSITE" id="PS50893">
    <property type="entry name" value="ABC_TRANSPORTER_2"/>
    <property type="match status" value="1"/>
</dbReference>
<dbReference type="NCBIfam" id="TIGR01727">
    <property type="entry name" value="oligo_HPY"/>
    <property type="match status" value="1"/>
</dbReference>
<proteinExistence type="predicted"/>
<dbReference type="EMBL" id="DSZT01000150">
    <property type="protein sequence ID" value="HGU42208.1"/>
    <property type="molecule type" value="Genomic_DNA"/>
</dbReference>
<keyword evidence="1" id="KW-0813">Transport</keyword>
<dbReference type="EMBL" id="DTBH01000154">
    <property type="protein sequence ID" value="HGQ77749.1"/>
    <property type="molecule type" value="Genomic_DNA"/>
</dbReference>
<dbReference type="InterPro" id="IPR013563">
    <property type="entry name" value="Oligopep_ABC_C"/>
</dbReference>
<keyword evidence="2" id="KW-0547">Nucleotide-binding</keyword>
<dbReference type="InterPro" id="IPR003439">
    <property type="entry name" value="ABC_transporter-like_ATP-bd"/>
</dbReference>
<name>A0A7C4W446_FERPE</name>
<evidence type="ECO:0000313" key="6">
    <source>
        <dbReference type="EMBL" id="HGU42208.1"/>
    </source>
</evidence>
<dbReference type="PROSITE" id="PS00211">
    <property type="entry name" value="ABC_TRANSPORTER_1"/>
    <property type="match status" value="1"/>
</dbReference>
<dbReference type="Pfam" id="PF08352">
    <property type="entry name" value="oligo_HPY"/>
    <property type="match status" value="1"/>
</dbReference>
<evidence type="ECO:0000313" key="5">
    <source>
        <dbReference type="EMBL" id="HGQ77749.1"/>
    </source>
</evidence>
<gene>
    <name evidence="6" type="ORF">ENT72_04740</name>
    <name evidence="5" type="ORF">ENU12_07620</name>
</gene>
<dbReference type="SMART" id="SM00382">
    <property type="entry name" value="AAA"/>
    <property type="match status" value="1"/>
</dbReference>
<dbReference type="Pfam" id="PF00005">
    <property type="entry name" value="ABC_tran"/>
    <property type="match status" value="1"/>
</dbReference>
<evidence type="ECO:0000256" key="3">
    <source>
        <dbReference type="ARBA" id="ARBA00022840"/>
    </source>
</evidence>
<dbReference type="CDD" id="cd03257">
    <property type="entry name" value="ABC_NikE_OppD_transporters"/>
    <property type="match status" value="1"/>
</dbReference>
<feature type="domain" description="ABC transporter" evidence="4">
    <location>
        <begin position="5"/>
        <end position="254"/>
    </location>
</feature>
<evidence type="ECO:0000259" key="4">
    <source>
        <dbReference type="PROSITE" id="PS50893"/>
    </source>
</evidence>
<keyword evidence="3 6" id="KW-0067">ATP-binding</keyword>
<reference evidence="6" key="1">
    <citation type="journal article" date="2020" name="mSystems">
        <title>Genome- and Community-Level Interaction Insights into Carbon Utilization and Element Cycling Functions of Hydrothermarchaeota in Hydrothermal Sediment.</title>
        <authorList>
            <person name="Zhou Z."/>
            <person name="Liu Y."/>
            <person name="Xu W."/>
            <person name="Pan J."/>
            <person name="Luo Z.H."/>
            <person name="Li M."/>
        </authorList>
    </citation>
    <scope>NUCLEOTIDE SEQUENCE [LARGE SCALE GENOMIC DNA]</scope>
    <source>
        <strain evidence="6">SpSt-604</strain>
        <strain evidence="5">SpSt-640</strain>
    </source>
</reference>
<dbReference type="InterPro" id="IPR003593">
    <property type="entry name" value="AAA+_ATPase"/>
</dbReference>
<dbReference type="InterPro" id="IPR027417">
    <property type="entry name" value="P-loop_NTPase"/>
</dbReference>
<dbReference type="GO" id="GO:0016887">
    <property type="term" value="F:ATP hydrolysis activity"/>
    <property type="evidence" value="ECO:0007669"/>
    <property type="project" value="InterPro"/>
</dbReference>
<comment type="caution">
    <text evidence="6">The sequence shown here is derived from an EMBL/GenBank/DDBJ whole genome shotgun (WGS) entry which is preliminary data.</text>
</comment>
<dbReference type="PANTHER" id="PTHR43230:SF1">
    <property type="entry name" value="OLIGOPEPTIDE ABC TRANSPORTER, ATP-BINDING PROTEIN"/>
    <property type="match status" value="1"/>
</dbReference>
<evidence type="ECO:0000256" key="1">
    <source>
        <dbReference type="ARBA" id="ARBA00022448"/>
    </source>
</evidence>
<dbReference type="SUPFAM" id="SSF52540">
    <property type="entry name" value="P-loop containing nucleoside triphosphate hydrolases"/>
    <property type="match status" value="1"/>
</dbReference>
<protein>
    <submittedName>
        <fullName evidence="6">ABC transporter ATP-binding protein</fullName>
    </submittedName>
</protein>
<organism evidence="6">
    <name type="scientific">Fervidobacterium pennivorans</name>
    <dbReference type="NCBI Taxonomy" id="93466"/>
    <lineage>
        <taxon>Bacteria</taxon>
        <taxon>Thermotogati</taxon>
        <taxon>Thermotogota</taxon>
        <taxon>Thermotogae</taxon>
        <taxon>Thermotogales</taxon>
        <taxon>Fervidobacteriaceae</taxon>
        <taxon>Fervidobacterium</taxon>
    </lineage>
</organism>
<sequence length="319" mass="36040">MSELLNVSNLTKVYRIGSLIGGIKLTAVENASFDVNKGEVFTLAGESGCGKTTVAKIILGFEEPTSGEIHYLGNRIDVLKDKERKKLFKHIQAVFQNPFTTFNPLRKVDSYFYELLRNFGIAQDLSEMKRIISETLEVVGISYNEFVDKYPNEFSGGQLQRISIARSLLTRPELLVADEPVSMVDASLRMSIVNLFGELVEKFGISILYITHDLMTAYYLGGKIAIMFRGNILEMGSTKQVLTEPKHPYTKLLIESIPQPNPRKAWNSRIKLSDLEEVEYKASGCKFAGRCPFVMDICKKEKPPYFEVEGTLVKCFLYK</sequence>
<dbReference type="Gene3D" id="3.40.50.300">
    <property type="entry name" value="P-loop containing nucleotide triphosphate hydrolases"/>
    <property type="match status" value="1"/>
</dbReference>
<dbReference type="GO" id="GO:0005524">
    <property type="term" value="F:ATP binding"/>
    <property type="evidence" value="ECO:0007669"/>
    <property type="project" value="UniProtKB-KW"/>
</dbReference>
<evidence type="ECO:0000256" key="2">
    <source>
        <dbReference type="ARBA" id="ARBA00022741"/>
    </source>
</evidence>
<accession>A0A7C4W446</accession>
<dbReference type="PANTHER" id="PTHR43230">
    <property type="entry name" value="ABC-TYPE DIPEPTIDE/OLIGOPEPTIDE TRANSPORT SYSTEM, ATPASE COMPONENT"/>
    <property type="match status" value="1"/>
</dbReference>
<dbReference type="AlphaFoldDB" id="A0A7C4W446"/>
<dbReference type="GO" id="GO:0015833">
    <property type="term" value="P:peptide transport"/>
    <property type="evidence" value="ECO:0007669"/>
    <property type="project" value="InterPro"/>
</dbReference>